<comment type="similarity">
    <text evidence="4">Belongs to the acyltransferase PapA5 family.</text>
</comment>
<evidence type="ECO:0000256" key="5">
    <source>
        <dbReference type="ARBA" id="ARBA00012866"/>
    </source>
</evidence>
<evidence type="ECO:0000256" key="1">
    <source>
        <dbReference type="ARBA" id="ARBA00000026"/>
    </source>
</evidence>
<keyword evidence="9" id="KW-0012">Acyltransferase</keyword>
<feature type="domain" description="Phthiocerol/phthiodiolone dimycocerosyl transferase C-terminal" evidence="14">
    <location>
        <begin position="252"/>
        <end position="342"/>
    </location>
</feature>
<keyword evidence="7" id="KW-0444">Lipid biosynthesis</keyword>
<evidence type="ECO:0000256" key="12">
    <source>
        <dbReference type="ARBA" id="ARBA00033407"/>
    </source>
</evidence>
<evidence type="ECO:0000256" key="9">
    <source>
        <dbReference type="ARBA" id="ARBA00023315"/>
    </source>
</evidence>
<dbReference type="STRING" id="455432.AWN90_25060"/>
<name>A0A164NH44_9NOCA</name>
<comment type="catalytic activity">
    <reaction evidence="3">
        <text>2 a mycocerosyl-[mycocerosic acid synthase] + a phthiodiolone = a dimycocerosyl phthiodiolone + 2 holo-[mycocerosic acid synthase].</text>
        <dbReference type="EC" id="2.3.1.282"/>
    </reaction>
</comment>
<comment type="catalytic activity">
    <reaction evidence="1">
        <text>2 a mycocerosyl-[mycocerosic acid synthase] + a phthiocerol = a dimycocerosyl phthiocerol + 2 holo-[mycocerosic acid synthase].</text>
        <dbReference type="EC" id="2.3.1.282"/>
    </reaction>
</comment>
<dbReference type="EC" id="2.3.1.282" evidence="5"/>
<dbReference type="OrthoDB" id="4568714at2"/>
<evidence type="ECO:0000256" key="4">
    <source>
        <dbReference type="ARBA" id="ARBA00006558"/>
    </source>
</evidence>
<accession>A0A164NH44</accession>
<feature type="compositionally biased region" description="Basic and acidic residues" evidence="13">
    <location>
        <begin position="198"/>
        <end position="228"/>
    </location>
</feature>
<dbReference type="PANTHER" id="PTHR28037">
    <property type="entry name" value="ALCOHOL O-ACETYLTRANSFERASE 1-RELATED"/>
    <property type="match status" value="1"/>
</dbReference>
<evidence type="ECO:0000313" key="16">
    <source>
        <dbReference type="Proteomes" id="UP000076512"/>
    </source>
</evidence>
<sequence>MRASPVAEAAAPARELGPLERWYWIADQLAPLTVIGRVRVHGALPHTLLRTSLTALQVRHPLLRVAIEPDPTGSRPRFVPIIGRGIPLDHQVFGPRAARRPRWAEVVDDRVLNDRIDWRGGPLAKATVLTHQSESGDPGGDAHDLILSVSHVVSDGTTALSLVRQWLALAAHRRLRGADIQFARSPMPAAEALFPTEHTGRRGRDRARAKQTRDDRDLRALRPRRIDPETPVPPTERRSRLLHRSLPPEVLDALVRACRAHGVSVHGVLAAAMIAALAEDCGDTVGGHYSIGSPINFRAELDPPVTDVDMGSYVATVPTHVDYRPGRSLWAMAREVNNDLRARKQLGEHFSMIHGFTAAGPERLVDSEPFVRYLDERGPINYCLSNIGRFDFPDDIGPWRVEGAQFLASLSVTGAMVATVNSCHGHLFWNFTYVSDVLSHTRAVRIADGCVAKVTAAVPTSRGAHP</sequence>
<evidence type="ECO:0000256" key="13">
    <source>
        <dbReference type="SAM" id="MobiDB-lite"/>
    </source>
</evidence>
<dbReference type="GO" id="GO:0016746">
    <property type="term" value="F:acyltransferase activity"/>
    <property type="evidence" value="ECO:0007669"/>
    <property type="project" value="UniProtKB-KW"/>
</dbReference>
<dbReference type="RefSeq" id="WP_067587678.1">
    <property type="nucleotide sequence ID" value="NZ_JABMCZ010000005.1"/>
</dbReference>
<dbReference type="AlphaFoldDB" id="A0A164NH44"/>
<reference evidence="15 16" key="1">
    <citation type="submission" date="2016-04" db="EMBL/GenBank/DDBJ databases">
        <authorList>
            <person name="Evans L.H."/>
            <person name="Alamgir A."/>
            <person name="Owens N."/>
            <person name="Weber N.D."/>
            <person name="Virtaneva K."/>
            <person name="Barbian K."/>
            <person name="Babar A."/>
            <person name="Rosenke K."/>
        </authorList>
    </citation>
    <scope>NUCLEOTIDE SEQUENCE [LARGE SCALE GENOMIC DNA]</scope>
    <source>
        <strain evidence="15 16">IFM 0406</strain>
    </source>
</reference>
<evidence type="ECO:0000256" key="10">
    <source>
        <dbReference type="ARBA" id="ARBA00030465"/>
    </source>
</evidence>
<dbReference type="InterPro" id="IPR023213">
    <property type="entry name" value="CAT-like_dom_sf"/>
</dbReference>
<protein>
    <recommendedName>
        <fullName evidence="6">Phthiocerol/phthiodiolone dimycocerosyl transferase</fullName>
        <ecNumber evidence="5">2.3.1.282</ecNumber>
    </recommendedName>
    <alternativeName>
        <fullName evidence="12">Acyltransferase PapA5</fullName>
    </alternativeName>
    <alternativeName>
        <fullName evidence="10">Phthiocerol/phthiodiolone O-acyltransferase</fullName>
    </alternativeName>
    <alternativeName>
        <fullName evidence="11">Polyketide synthase-associated protein A5</fullName>
    </alternativeName>
</protein>
<dbReference type="Gene3D" id="3.30.559.10">
    <property type="entry name" value="Chloramphenicol acetyltransferase-like domain"/>
    <property type="match status" value="1"/>
</dbReference>
<dbReference type="Gene3D" id="3.30.559.30">
    <property type="entry name" value="Nonribosomal peptide synthetase, condensation domain"/>
    <property type="match status" value="1"/>
</dbReference>
<feature type="region of interest" description="Disordered" evidence="13">
    <location>
        <begin position="195"/>
        <end position="238"/>
    </location>
</feature>
<comment type="caution">
    <text evidence="15">The sequence shown here is derived from an EMBL/GenBank/DDBJ whole genome shotgun (WGS) entry which is preliminary data.</text>
</comment>
<evidence type="ECO:0000256" key="6">
    <source>
        <dbReference type="ARBA" id="ARBA00013449"/>
    </source>
</evidence>
<dbReference type="SUPFAM" id="SSF52777">
    <property type="entry name" value="CoA-dependent acyltransferases"/>
    <property type="match status" value="2"/>
</dbReference>
<proteinExistence type="inferred from homology"/>
<keyword evidence="8" id="KW-0808">Transferase</keyword>
<evidence type="ECO:0000256" key="11">
    <source>
        <dbReference type="ARBA" id="ARBA00032317"/>
    </source>
</evidence>
<dbReference type="Pfam" id="PF16911">
    <property type="entry name" value="PapA_C"/>
    <property type="match status" value="1"/>
</dbReference>
<dbReference type="InterPro" id="IPR031641">
    <property type="entry name" value="PapA_C"/>
</dbReference>
<keyword evidence="16" id="KW-1185">Reference proteome</keyword>
<evidence type="ECO:0000256" key="8">
    <source>
        <dbReference type="ARBA" id="ARBA00022679"/>
    </source>
</evidence>
<dbReference type="Proteomes" id="UP000076512">
    <property type="component" value="Unassembled WGS sequence"/>
</dbReference>
<dbReference type="PANTHER" id="PTHR28037:SF1">
    <property type="entry name" value="ALCOHOL O-ACETYLTRANSFERASE 1-RELATED"/>
    <property type="match status" value="1"/>
</dbReference>
<comment type="catalytic activity">
    <reaction evidence="2">
        <text>2 a mycocerosyl-[mycocerosic acid synthase] + a phenolphthiocerol = a dimycocerosyl phenolphthiocerol + 2 holo-[mycocerosic acid synthase].</text>
        <dbReference type="EC" id="2.3.1.282"/>
    </reaction>
</comment>
<dbReference type="EMBL" id="LWGR01000005">
    <property type="protein sequence ID" value="KZM74359.1"/>
    <property type="molecule type" value="Genomic_DNA"/>
</dbReference>
<evidence type="ECO:0000256" key="2">
    <source>
        <dbReference type="ARBA" id="ARBA00000625"/>
    </source>
</evidence>
<keyword evidence="7" id="KW-0443">Lipid metabolism</keyword>
<organism evidence="15 16">
    <name type="scientific">Nocardia terpenica</name>
    <dbReference type="NCBI Taxonomy" id="455432"/>
    <lineage>
        <taxon>Bacteria</taxon>
        <taxon>Bacillati</taxon>
        <taxon>Actinomycetota</taxon>
        <taxon>Actinomycetes</taxon>
        <taxon>Mycobacteriales</taxon>
        <taxon>Nocardiaceae</taxon>
        <taxon>Nocardia</taxon>
    </lineage>
</organism>
<evidence type="ECO:0000256" key="3">
    <source>
        <dbReference type="ARBA" id="ARBA00001907"/>
    </source>
</evidence>
<gene>
    <name evidence="15" type="ORF">AWN90_25060</name>
</gene>
<evidence type="ECO:0000259" key="14">
    <source>
        <dbReference type="Pfam" id="PF16911"/>
    </source>
</evidence>
<dbReference type="InterPro" id="IPR052058">
    <property type="entry name" value="Alcohol_O-acetyltransferase"/>
</dbReference>
<evidence type="ECO:0000313" key="15">
    <source>
        <dbReference type="EMBL" id="KZM74359.1"/>
    </source>
</evidence>
<evidence type="ECO:0000256" key="7">
    <source>
        <dbReference type="ARBA" id="ARBA00022516"/>
    </source>
</evidence>